<evidence type="ECO:0000313" key="3">
    <source>
        <dbReference type="Proteomes" id="UP000828390"/>
    </source>
</evidence>
<dbReference type="AlphaFoldDB" id="A0A9D3YCT0"/>
<accession>A0A9D3YCT0</accession>
<dbReference type="Proteomes" id="UP000828390">
    <property type="component" value="Unassembled WGS sequence"/>
</dbReference>
<keyword evidence="1" id="KW-0472">Membrane</keyword>
<comment type="caution">
    <text evidence="2">The sequence shown here is derived from an EMBL/GenBank/DDBJ whole genome shotgun (WGS) entry which is preliminary data.</text>
</comment>
<gene>
    <name evidence="2" type="ORF">DPMN_083509</name>
</gene>
<proteinExistence type="predicted"/>
<name>A0A9D3YCT0_DREPO</name>
<keyword evidence="1" id="KW-1133">Transmembrane helix</keyword>
<reference evidence="2" key="1">
    <citation type="journal article" date="2019" name="bioRxiv">
        <title>The Genome of the Zebra Mussel, Dreissena polymorpha: A Resource for Invasive Species Research.</title>
        <authorList>
            <person name="McCartney M.A."/>
            <person name="Auch B."/>
            <person name="Kono T."/>
            <person name="Mallez S."/>
            <person name="Zhang Y."/>
            <person name="Obille A."/>
            <person name="Becker A."/>
            <person name="Abrahante J.E."/>
            <person name="Garbe J."/>
            <person name="Badalamenti J.P."/>
            <person name="Herman A."/>
            <person name="Mangelson H."/>
            <person name="Liachko I."/>
            <person name="Sullivan S."/>
            <person name="Sone E.D."/>
            <person name="Koren S."/>
            <person name="Silverstein K.A.T."/>
            <person name="Beckman K.B."/>
            <person name="Gohl D.M."/>
        </authorList>
    </citation>
    <scope>NUCLEOTIDE SEQUENCE</scope>
    <source>
        <strain evidence="2">Duluth1</strain>
        <tissue evidence="2">Whole animal</tissue>
    </source>
</reference>
<reference evidence="2" key="2">
    <citation type="submission" date="2020-11" db="EMBL/GenBank/DDBJ databases">
        <authorList>
            <person name="McCartney M.A."/>
            <person name="Auch B."/>
            <person name="Kono T."/>
            <person name="Mallez S."/>
            <person name="Becker A."/>
            <person name="Gohl D.M."/>
            <person name="Silverstein K.A.T."/>
            <person name="Koren S."/>
            <person name="Bechman K.B."/>
            <person name="Herman A."/>
            <person name="Abrahante J.E."/>
            <person name="Garbe J."/>
        </authorList>
    </citation>
    <scope>NUCLEOTIDE SEQUENCE</scope>
    <source>
        <strain evidence="2">Duluth1</strain>
        <tissue evidence="2">Whole animal</tissue>
    </source>
</reference>
<evidence type="ECO:0000256" key="1">
    <source>
        <dbReference type="SAM" id="Phobius"/>
    </source>
</evidence>
<protein>
    <submittedName>
        <fullName evidence="2">Uncharacterized protein</fullName>
    </submittedName>
</protein>
<feature type="transmembrane region" description="Helical" evidence="1">
    <location>
        <begin position="26"/>
        <end position="44"/>
    </location>
</feature>
<keyword evidence="3" id="KW-1185">Reference proteome</keyword>
<keyword evidence="1" id="KW-0812">Transmembrane</keyword>
<sequence>MMLRLNILVDAATFAVFTVPNLARTFHVPMVVVVLMMVYVLAASSRPWLLPHGYFYGPP</sequence>
<evidence type="ECO:0000313" key="2">
    <source>
        <dbReference type="EMBL" id="KAH3696047.1"/>
    </source>
</evidence>
<organism evidence="2 3">
    <name type="scientific">Dreissena polymorpha</name>
    <name type="common">Zebra mussel</name>
    <name type="synonym">Mytilus polymorpha</name>
    <dbReference type="NCBI Taxonomy" id="45954"/>
    <lineage>
        <taxon>Eukaryota</taxon>
        <taxon>Metazoa</taxon>
        <taxon>Spiralia</taxon>
        <taxon>Lophotrochozoa</taxon>
        <taxon>Mollusca</taxon>
        <taxon>Bivalvia</taxon>
        <taxon>Autobranchia</taxon>
        <taxon>Heteroconchia</taxon>
        <taxon>Euheterodonta</taxon>
        <taxon>Imparidentia</taxon>
        <taxon>Neoheterodontei</taxon>
        <taxon>Myida</taxon>
        <taxon>Dreissenoidea</taxon>
        <taxon>Dreissenidae</taxon>
        <taxon>Dreissena</taxon>
    </lineage>
</organism>
<dbReference type="EMBL" id="JAIWYP010000016">
    <property type="protein sequence ID" value="KAH3696047.1"/>
    <property type="molecule type" value="Genomic_DNA"/>
</dbReference>